<accession>A0A451BIR4</accession>
<reference evidence="1" key="1">
    <citation type="submission" date="2019-02" db="EMBL/GenBank/DDBJ databases">
        <authorList>
            <person name="Gruber-Vodicka R. H."/>
            <person name="Seah K. B. B."/>
        </authorList>
    </citation>
    <scope>NUCLEOTIDE SEQUENCE</scope>
    <source>
        <strain evidence="1">BECK_S127</strain>
    </source>
</reference>
<dbReference type="AlphaFoldDB" id="A0A451BIR4"/>
<organism evidence="1">
    <name type="scientific">Candidatus Kentrum sp. SD</name>
    <dbReference type="NCBI Taxonomy" id="2126332"/>
    <lineage>
        <taxon>Bacteria</taxon>
        <taxon>Pseudomonadati</taxon>
        <taxon>Pseudomonadota</taxon>
        <taxon>Gammaproteobacteria</taxon>
        <taxon>Candidatus Kentrum</taxon>
    </lineage>
</organism>
<name>A0A451BIR4_9GAMM</name>
<sequence length="190" mass="21309">MTRNRDDSGAVGHDDMFSLTSRRLPQGSYRIEVIDANEFRQYSTPNLDLPYHLVIRQFPDNLQIFMNGMGNIPQGFLLGISLGMAAGQSRHGDRVSLFGWFQHNGVSHGFYLDGALIDGAGMLLFVSASRQGPKGVSPNSSTGSSEFLMLFRYVNQKPRHQAALARFRFAGIHDTEPFRRIKIRFSSIIQ</sequence>
<protein>
    <submittedName>
        <fullName evidence="1">Uncharacterized protein</fullName>
    </submittedName>
</protein>
<evidence type="ECO:0000313" key="1">
    <source>
        <dbReference type="EMBL" id="VFK78182.1"/>
    </source>
</evidence>
<proteinExistence type="predicted"/>
<gene>
    <name evidence="1" type="ORF">BECKSD772D_GA0070982_100853</name>
</gene>
<dbReference type="EMBL" id="CAADHB010000008">
    <property type="protein sequence ID" value="VFK78182.1"/>
    <property type="molecule type" value="Genomic_DNA"/>
</dbReference>